<name>A0A4Y3HY57_9VIBR</name>
<dbReference type="PANTHER" id="PTHR33741">
    <property type="entry name" value="TRANSMEMBRANE PROTEIN DDB_G0269096-RELATED"/>
    <property type="match status" value="1"/>
</dbReference>
<keyword evidence="1" id="KW-0812">Transmembrane</keyword>
<dbReference type="AlphaFoldDB" id="A0A4Y3HY57"/>
<evidence type="ECO:0000313" key="3">
    <source>
        <dbReference type="EMBL" id="GEA51622.1"/>
    </source>
</evidence>
<dbReference type="InterPro" id="IPR058581">
    <property type="entry name" value="TM_HPP"/>
</dbReference>
<feature type="transmembrane region" description="Helical" evidence="1">
    <location>
        <begin position="20"/>
        <end position="41"/>
    </location>
</feature>
<accession>A0A4Y3HY57</accession>
<dbReference type="PANTHER" id="PTHR33741:SF5">
    <property type="entry name" value="TRANSMEMBRANE PROTEIN DDB_G0269096-RELATED"/>
    <property type="match status" value="1"/>
</dbReference>
<feature type="transmembrane region" description="Helical" evidence="1">
    <location>
        <begin position="139"/>
        <end position="158"/>
    </location>
</feature>
<dbReference type="Pfam" id="PF04982">
    <property type="entry name" value="TM_HPP"/>
    <property type="match status" value="1"/>
</dbReference>
<evidence type="ECO:0000256" key="1">
    <source>
        <dbReference type="SAM" id="Phobius"/>
    </source>
</evidence>
<dbReference type="EMBL" id="BJLF01000011">
    <property type="protein sequence ID" value="GEA51622.1"/>
    <property type="molecule type" value="Genomic_DNA"/>
</dbReference>
<sequence length="180" mass="19252">MSEPSKTRFHYVVTHPAESRFVAAIIAALGSGTCIALLALIDDILKGDFALIAPFGASMVLVFGLPKSPLAQPKNVILGHLVTALIGITALKFLPVTFWSIGLTVGIGVFSMIMLKVTHPPAGGNPILIMLGGHSSYLFSLYPVFTGSILIVLFALVYHRFISRLEYAGFNPVKGEPTNE</sequence>
<proteinExistence type="predicted"/>
<dbReference type="Proteomes" id="UP000318717">
    <property type="component" value="Unassembled WGS sequence"/>
</dbReference>
<dbReference type="InterPro" id="IPR007065">
    <property type="entry name" value="HPP"/>
</dbReference>
<feature type="domain" description="HPP transmembrane region" evidence="2">
    <location>
        <begin position="19"/>
        <end position="165"/>
    </location>
</feature>
<gene>
    <name evidence="3" type="ORF">VIN01S_24260</name>
</gene>
<evidence type="ECO:0000259" key="2">
    <source>
        <dbReference type="Pfam" id="PF04982"/>
    </source>
</evidence>
<keyword evidence="1" id="KW-1133">Transmembrane helix</keyword>
<feature type="transmembrane region" description="Helical" evidence="1">
    <location>
        <begin position="101"/>
        <end position="119"/>
    </location>
</feature>
<dbReference type="OrthoDB" id="9811720at2"/>
<keyword evidence="1" id="KW-0472">Membrane</keyword>
<comment type="caution">
    <text evidence="3">The sequence shown here is derived from an EMBL/GenBank/DDBJ whole genome shotgun (WGS) entry which is preliminary data.</text>
</comment>
<keyword evidence="4" id="KW-1185">Reference proteome</keyword>
<dbReference type="RefSeq" id="WP_141346105.1">
    <property type="nucleotide sequence ID" value="NZ_BJLF01000011.1"/>
</dbReference>
<protein>
    <submittedName>
        <fullName evidence="3">HPP family protein</fullName>
    </submittedName>
</protein>
<organism evidence="3 4">
    <name type="scientific">Vibrio inusitatus NBRC 102082</name>
    <dbReference type="NCBI Taxonomy" id="1219070"/>
    <lineage>
        <taxon>Bacteria</taxon>
        <taxon>Pseudomonadati</taxon>
        <taxon>Pseudomonadota</taxon>
        <taxon>Gammaproteobacteria</taxon>
        <taxon>Vibrionales</taxon>
        <taxon>Vibrionaceae</taxon>
        <taxon>Vibrio</taxon>
    </lineage>
</organism>
<reference evidence="3 4" key="1">
    <citation type="submission" date="2019-06" db="EMBL/GenBank/DDBJ databases">
        <title>Whole genome shotgun sequence of Vibrio inusitatus NBRC 102082.</title>
        <authorList>
            <person name="Hosoyama A."/>
            <person name="Uohara A."/>
            <person name="Ohji S."/>
            <person name="Ichikawa N."/>
        </authorList>
    </citation>
    <scope>NUCLEOTIDE SEQUENCE [LARGE SCALE GENOMIC DNA]</scope>
    <source>
        <strain evidence="3 4">NBRC 102082</strain>
    </source>
</reference>
<feature type="transmembrane region" description="Helical" evidence="1">
    <location>
        <begin position="48"/>
        <end position="65"/>
    </location>
</feature>
<evidence type="ECO:0000313" key="4">
    <source>
        <dbReference type="Proteomes" id="UP000318717"/>
    </source>
</evidence>